<feature type="compositionally biased region" description="Basic and acidic residues" evidence="1">
    <location>
        <begin position="13"/>
        <end position="25"/>
    </location>
</feature>
<dbReference type="PROSITE" id="PS50011">
    <property type="entry name" value="PROTEIN_KINASE_DOM"/>
    <property type="match status" value="1"/>
</dbReference>
<dbReference type="AlphaFoldDB" id="A0A9K3KLV3"/>
<dbReference type="GO" id="GO:0004674">
    <property type="term" value="F:protein serine/threonine kinase activity"/>
    <property type="evidence" value="ECO:0007669"/>
    <property type="project" value="UniProtKB-KW"/>
</dbReference>
<evidence type="ECO:0000259" key="2">
    <source>
        <dbReference type="PROSITE" id="PS50011"/>
    </source>
</evidence>
<evidence type="ECO:0000256" key="1">
    <source>
        <dbReference type="SAM" id="MobiDB-lite"/>
    </source>
</evidence>
<dbReference type="EMBL" id="JAGRRH010000022">
    <property type="protein sequence ID" value="KAG7345345.1"/>
    <property type="molecule type" value="Genomic_DNA"/>
</dbReference>
<gene>
    <name evidence="3" type="ORF">IV203_032876</name>
</gene>
<dbReference type="PANTHER" id="PTHR44329">
    <property type="entry name" value="SERINE/THREONINE-PROTEIN KINASE TNNI3K-RELATED"/>
    <property type="match status" value="1"/>
</dbReference>
<comment type="caution">
    <text evidence="3">The sequence shown here is derived from an EMBL/GenBank/DDBJ whole genome shotgun (WGS) entry which is preliminary data.</text>
</comment>
<reference evidence="3" key="1">
    <citation type="journal article" date="2021" name="Sci. Rep.">
        <title>Diploid genomic architecture of Nitzschia inconspicua, an elite biomass production diatom.</title>
        <authorList>
            <person name="Oliver A."/>
            <person name="Podell S."/>
            <person name="Pinowska A."/>
            <person name="Traller J.C."/>
            <person name="Smith S.R."/>
            <person name="McClure R."/>
            <person name="Beliaev A."/>
            <person name="Bohutskyi P."/>
            <person name="Hill E.A."/>
            <person name="Rabines A."/>
            <person name="Zheng H."/>
            <person name="Allen L.Z."/>
            <person name="Kuo A."/>
            <person name="Grigoriev I.V."/>
            <person name="Allen A.E."/>
            <person name="Hazlebeck D."/>
            <person name="Allen E.E."/>
        </authorList>
    </citation>
    <scope>NUCLEOTIDE SEQUENCE</scope>
    <source>
        <strain evidence="3">Hildebrandi</strain>
    </source>
</reference>
<dbReference type="Proteomes" id="UP000693970">
    <property type="component" value="Unassembled WGS sequence"/>
</dbReference>
<feature type="region of interest" description="Disordered" evidence="1">
    <location>
        <begin position="51"/>
        <end position="71"/>
    </location>
</feature>
<evidence type="ECO:0000313" key="4">
    <source>
        <dbReference type="Proteomes" id="UP000693970"/>
    </source>
</evidence>
<feature type="domain" description="Protein kinase" evidence="2">
    <location>
        <begin position="111"/>
        <end position="473"/>
    </location>
</feature>
<name>A0A9K3KLV3_9STRA</name>
<dbReference type="Pfam" id="PF00069">
    <property type="entry name" value="Pkinase"/>
    <property type="match status" value="1"/>
</dbReference>
<dbReference type="OrthoDB" id="48004at2759"/>
<proteinExistence type="predicted"/>
<accession>A0A9K3KLV3</accession>
<keyword evidence="3" id="KW-0723">Serine/threonine-protein kinase</keyword>
<feature type="region of interest" description="Disordered" evidence="1">
    <location>
        <begin position="1"/>
        <end position="37"/>
    </location>
</feature>
<keyword evidence="4" id="KW-1185">Reference proteome</keyword>
<dbReference type="GO" id="GO:0005524">
    <property type="term" value="F:ATP binding"/>
    <property type="evidence" value="ECO:0007669"/>
    <property type="project" value="InterPro"/>
</dbReference>
<keyword evidence="3" id="KW-0808">Transferase</keyword>
<dbReference type="InterPro" id="IPR051681">
    <property type="entry name" value="Ser/Thr_Kinases-Pseudokinases"/>
</dbReference>
<organism evidence="3 4">
    <name type="scientific">Nitzschia inconspicua</name>
    <dbReference type="NCBI Taxonomy" id="303405"/>
    <lineage>
        <taxon>Eukaryota</taxon>
        <taxon>Sar</taxon>
        <taxon>Stramenopiles</taxon>
        <taxon>Ochrophyta</taxon>
        <taxon>Bacillariophyta</taxon>
        <taxon>Bacillariophyceae</taxon>
        <taxon>Bacillariophycidae</taxon>
        <taxon>Bacillariales</taxon>
        <taxon>Bacillariaceae</taxon>
        <taxon>Nitzschia</taxon>
    </lineage>
</organism>
<evidence type="ECO:0000313" key="3">
    <source>
        <dbReference type="EMBL" id="KAG7345345.1"/>
    </source>
</evidence>
<protein>
    <submittedName>
        <fullName evidence="3">Serine/threonine protein kinase</fullName>
    </submittedName>
</protein>
<keyword evidence="3" id="KW-0418">Kinase</keyword>
<dbReference type="SMART" id="SM00220">
    <property type="entry name" value="S_TKc"/>
    <property type="match status" value="1"/>
</dbReference>
<reference evidence="3" key="2">
    <citation type="submission" date="2021-04" db="EMBL/GenBank/DDBJ databases">
        <authorList>
            <person name="Podell S."/>
        </authorList>
    </citation>
    <scope>NUCLEOTIDE SEQUENCE</scope>
    <source>
        <strain evidence="3">Hildebrandi</strain>
    </source>
</reference>
<sequence>MLSPDQPSPDTVGRTDDLVQRDRNCQDTPTRKQHTHSQLYWRFFRNNKKRSPLTATPQHCDSTNHHSIMEHNNNGKGLLSLRRHANQDQNSSGHNKWALRQSVALFDHSELILGDLLGKGAFCSVHELQDVRLNNGLVRPYFSRPWWDNKLYQADRAREYIRDTCREENNVERSEDSIHVDMDGSESSDAETQKHSLYVVKHLRPNLATERSFKIFLHAASDLRREYEILSRLSHPNIVQLRGGAVIEASSNARTPRSIENEDYFLLLERLDETLTQRIHCWKKLELAHPKPHDRDESSSPPLYLEKLRFARDVAFALAFIHEQRFVFRDLKPDNVGVAYNGTVKLFDFGLCRELPQSSIGNSSNARDPLFRMSGVGTRRYMAPEMILGRGYNQKIDCYSWALVFYEMLSLQKPYDSYNRDFHKILVCENEDRPHPPFDVPLQARQLMQRSWAQNPSGRPSMTAIYNEIQTMVENAERQAMTIHERSLKVIMEMSELFIVDDEFPFNKKDDSFASRKSSAELTVSTVASSDASVICSTASLR</sequence>
<dbReference type="InterPro" id="IPR000719">
    <property type="entry name" value="Prot_kinase_dom"/>
</dbReference>